<gene>
    <name evidence="2" type="ORF">DMB90_13110</name>
</gene>
<reference evidence="2" key="1">
    <citation type="submission" date="2018-05" db="EMBL/GenBank/DDBJ databases">
        <title>Bacterial isolates from healthy term breastfed infants carrying antibiotic resistance genes.</title>
        <authorList>
            <person name="Casaburi G."/>
        </authorList>
    </citation>
    <scope>NUCLEOTIDE SEQUENCE [LARGE SCALE GENOMIC DNA]</scope>
    <source>
        <strain evidence="2">7084_4</strain>
    </source>
</reference>
<evidence type="ECO:0000256" key="1">
    <source>
        <dbReference type="SAM" id="MobiDB-lite"/>
    </source>
</evidence>
<proteinExistence type="predicted"/>
<protein>
    <submittedName>
        <fullName evidence="2">Uncharacterized protein</fullName>
    </submittedName>
</protein>
<evidence type="ECO:0000313" key="2">
    <source>
        <dbReference type="EMBL" id="QFG76772.1"/>
    </source>
</evidence>
<accession>A0A5P6AA75</accession>
<dbReference type="EMBL" id="CP029752">
    <property type="protein sequence ID" value="QFG76772.1"/>
    <property type="molecule type" value="Genomic_DNA"/>
</dbReference>
<organism evidence="2">
    <name type="scientific">Raoultella planticola</name>
    <name type="common">Klebsiella planticola</name>
    <dbReference type="NCBI Taxonomy" id="575"/>
    <lineage>
        <taxon>Bacteria</taxon>
        <taxon>Pseudomonadati</taxon>
        <taxon>Pseudomonadota</taxon>
        <taxon>Gammaproteobacteria</taxon>
        <taxon>Enterobacterales</taxon>
        <taxon>Enterobacteriaceae</taxon>
        <taxon>Klebsiella/Raoultella group</taxon>
        <taxon>Raoultella</taxon>
    </lineage>
</organism>
<sequence length="70" mass="7505">MLHHPPGIRSPTGDKKPRPGSTTGDSQLDELSVANRLPAGRAKRVNPLTAIFKEELVRKYGLLHVAPPGG</sequence>
<feature type="region of interest" description="Disordered" evidence="1">
    <location>
        <begin position="1"/>
        <end position="35"/>
    </location>
</feature>
<dbReference type="AlphaFoldDB" id="A0A5P6AA75"/>
<name>A0A5P6AA75_RAOPL</name>